<organism evidence="2">
    <name type="scientific">Zea mays</name>
    <name type="common">Maize</name>
    <dbReference type="NCBI Taxonomy" id="4577"/>
    <lineage>
        <taxon>Eukaryota</taxon>
        <taxon>Viridiplantae</taxon>
        <taxon>Streptophyta</taxon>
        <taxon>Embryophyta</taxon>
        <taxon>Tracheophyta</taxon>
        <taxon>Spermatophyta</taxon>
        <taxon>Magnoliopsida</taxon>
        <taxon>Liliopsida</taxon>
        <taxon>Poales</taxon>
        <taxon>Poaceae</taxon>
        <taxon>PACMAD clade</taxon>
        <taxon>Panicoideae</taxon>
        <taxon>Andropogonodae</taxon>
        <taxon>Andropogoneae</taxon>
        <taxon>Tripsacinae</taxon>
        <taxon>Zea</taxon>
    </lineage>
</organism>
<reference evidence="3" key="3">
    <citation type="submission" date="2021-05" db="UniProtKB">
        <authorList>
            <consortium name="EnsemblPlants"/>
        </authorList>
    </citation>
    <scope>IDENTIFICATION</scope>
    <source>
        <strain evidence="3">cv. B73</strain>
    </source>
</reference>
<protein>
    <submittedName>
        <fullName evidence="2 3">Uncharacterized protein</fullName>
    </submittedName>
</protein>
<keyword evidence="1" id="KW-0812">Transmembrane</keyword>
<dbReference type="PaxDb" id="4577-GRMZM2G043205_P01"/>
<dbReference type="EMBL" id="CM007649">
    <property type="protein sequence ID" value="ONM42319.1"/>
    <property type="molecule type" value="Genomic_DNA"/>
</dbReference>
<proteinExistence type="predicted"/>
<evidence type="ECO:0000256" key="1">
    <source>
        <dbReference type="SAM" id="Phobius"/>
    </source>
</evidence>
<dbReference type="Gramene" id="Zm00001eb164140_T001">
    <property type="protein sequence ID" value="Zm00001eb164140_P001"/>
    <property type="gene ID" value="Zm00001eb164140"/>
</dbReference>
<evidence type="ECO:0000313" key="3">
    <source>
        <dbReference type="EnsemblPlants" id="Zm00001eb164140_P001"/>
    </source>
</evidence>
<keyword evidence="4" id="KW-1185">Reference proteome</keyword>
<reference evidence="2 4" key="1">
    <citation type="submission" date="2015-12" db="EMBL/GenBank/DDBJ databases">
        <title>Update maize B73 reference genome by single molecule sequencing technologies.</title>
        <authorList>
            <consortium name="Maize Genome Sequencing Project"/>
            <person name="Ware D."/>
        </authorList>
    </citation>
    <scope>NUCLEOTIDE SEQUENCE [LARGE SCALE GENOMIC DNA]</scope>
    <source>
        <strain evidence="4">cv. B73</strain>
        <tissue evidence="2">Seedling</tissue>
    </source>
</reference>
<dbReference type="EnsemblPlants" id="Zm00001eb164140_T001">
    <property type="protein sequence ID" value="Zm00001eb164140_P001"/>
    <property type="gene ID" value="Zm00001eb164140"/>
</dbReference>
<reference evidence="3" key="2">
    <citation type="submission" date="2019-07" db="EMBL/GenBank/DDBJ databases">
        <authorList>
            <person name="Seetharam A."/>
            <person name="Woodhouse M."/>
            <person name="Cannon E."/>
        </authorList>
    </citation>
    <scope>NUCLEOTIDE SEQUENCE [LARGE SCALE GENOMIC DNA]</scope>
    <source>
        <strain evidence="3">cv. B73</strain>
    </source>
</reference>
<accession>A0A1D6NQW4</accession>
<feature type="transmembrane region" description="Helical" evidence="1">
    <location>
        <begin position="50"/>
        <end position="71"/>
    </location>
</feature>
<dbReference type="Proteomes" id="UP000007305">
    <property type="component" value="Chromosome 3"/>
</dbReference>
<gene>
    <name evidence="2" type="ORF">ZEAMMB73_Zm00001d044706</name>
</gene>
<sequence length="72" mass="7878">MDHLKMLKLPVSVPHASDYSAVNIFVLVDPSLHVFLHASVVSRHGRGAPLYVWLQATMVMTVFGVVLLLGVP</sequence>
<keyword evidence="1" id="KW-1133">Transmembrane helix</keyword>
<evidence type="ECO:0000313" key="4">
    <source>
        <dbReference type="Proteomes" id="UP000007305"/>
    </source>
</evidence>
<name>A0A1D6NQW4_MAIZE</name>
<feature type="transmembrane region" description="Helical" evidence="1">
    <location>
        <begin position="20"/>
        <end position="38"/>
    </location>
</feature>
<keyword evidence="1" id="KW-0472">Membrane</keyword>
<dbReference type="AlphaFoldDB" id="A0A1D6NQW4"/>
<evidence type="ECO:0000313" key="2">
    <source>
        <dbReference type="EMBL" id="ONM42319.1"/>
    </source>
</evidence>